<keyword evidence="2" id="KW-1185">Reference proteome</keyword>
<dbReference type="EMBL" id="JAMQKC010000019">
    <property type="protein sequence ID" value="MDC3418110.1"/>
    <property type="molecule type" value="Genomic_DNA"/>
</dbReference>
<proteinExistence type="predicted"/>
<reference evidence="1" key="1">
    <citation type="submission" date="2022-06" db="EMBL/GenBank/DDBJ databases">
        <title>Aquibacillus sp. a new bacterium isolated from soil saline samples.</title>
        <authorList>
            <person name="Galisteo C."/>
            <person name="De La Haba R."/>
            <person name="Sanchez-Porro C."/>
            <person name="Ventosa A."/>
        </authorList>
    </citation>
    <scope>NUCLEOTIDE SEQUENCE</scope>
    <source>
        <strain evidence="1">3ASR75-54</strain>
    </source>
</reference>
<dbReference type="RefSeq" id="WP_272447173.1">
    <property type="nucleotide sequence ID" value="NZ_JAMQKC010000019.1"/>
</dbReference>
<sequence length="47" mass="5613">MTVLFTKAKELMEKDDYNQQTDFFKHSKNPSTNKKNLSAFFKRKAKK</sequence>
<gene>
    <name evidence="1" type="ORF">NC799_14555</name>
</gene>
<organism evidence="1 2">
    <name type="scientific">Aquibacillus salsiterrae</name>
    <dbReference type="NCBI Taxonomy" id="2950439"/>
    <lineage>
        <taxon>Bacteria</taxon>
        <taxon>Bacillati</taxon>
        <taxon>Bacillota</taxon>
        <taxon>Bacilli</taxon>
        <taxon>Bacillales</taxon>
        <taxon>Bacillaceae</taxon>
        <taxon>Aquibacillus</taxon>
    </lineage>
</organism>
<dbReference type="AlphaFoldDB" id="A0A9X3WGS9"/>
<dbReference type="Proteomes" id="UP001145069">
    <property type="component" value="Unassembled WGS sequence"/>
</dbReference>
<protein>
    <submittedName>
        <fullName evidence="1">Uncharacterized protein</fullName>
    </submittedName>
</protein>
<evidence type="ECO:0000313" key="1">
    <source>
        <dbReference type="EMBL" id="MDC3418110.1"/>
    </source>
</evidence>
<evidence type="ECO:0000313" key="2">
    <source>
        <dbReference type="Proteomes" id="UP001145069"/>
    </source>
</evidence>
<accession>A0A9X3WGS9</accession>
<comment type="caution">
    <text evidence="1">The sequence shown here is derived from an EMBL/GenBank/DDBJ whole genome shotgun (WGS) entry which is preliminary data.</text>
</comment>
<name>A0A9X3WGS9_9BACI</name>